<sequence length="195" mass="21585">MLIVESEQRRNADSNLADERSLLPERECGRWGRALPPVLDYDQSYRLTAEVLSRTPRTAHAVPVPTHVCYPRPPPTVRLAGLAYYSPERYYYIATTTTSVSATKTLAINESGRFRGRWLDFAENSVVSRVAPLVFVARALQSPFPDLEACCIAGSVYKRGVTVTWVIILNGYIALHGNRVCGSLCAAATSRRLAP</sequence>
<gene>
    <name evidence="1" type="ORF">HUJ06_024065</name>
</gene>
<keyword evidence="2" id="KW-1185">Reference proteome</keyword>
<accession>A0A822XRF5</accession>
<dbReference type="Proteomes" id="UP000607653">
    <property type="component" value="Unassembled WGS sequence"/>
</dbReference>
<comment type="caution">
    <text evidence="1">The sequence shown here is derived from an EMBL/GenBank/DDBJ whole genome shotgun (WGS) entry which is preliminary data.</text>
</comment>
<reference evidence="1 2" key="1">
    <citation type="journal article" date="2020" name="Mol. Biol. Evol.">
        <title>Distinct Expression and Methylation Patterns for Genes with Different Fates following a Single Whole-Genome Duplication in Flowering Plants.</title>
        <authorList>
            <person name="Shi T."/>
            <person name="Rahmani R.S."/>
            <person name="Gugger P.F."/>
            <person name="Wang M."/>
            <person name="Li H."/>
            <person name="Zhang Y."/>
            <person name="Li Z."/>
            <person name="Wang Q."/>
            <person name="Van de Peer Y."/>
            <person name="Marchal K."/>
            <person name="Chen J."/>
        </authorList>
    </citation>
    <scope>NUCLEOTIDE SEQUENCE [LARGE SCALE GENOMIC DNA]</scope>
    <source>
        <tissue evidence="1">Leaf</tissue>
    </source>
</reference>
<proteinExistence type="predicted"/>
<dbReference type="EMBL" id="DUZY01000001">
    <property type="protein sequence ID" value="DAD22602.1"/>
    <property type="molecule type" value="Genomic_DNA"/>
</dbReference>
<evidence type="ECO:0000313" key="1">
    <source>
        <dbReference type="EMBL" id="DAD22602.1"/>
    </source>
</evidence>
<organism evidence="1 2">
    <name type="scientific">Nelumbo nucifera</name>
    <name type="common">Sacred lotus</name>
    <dbReference type="NCBI Taxonomy" id="4432"/>
    <lineage>
        <taxon>Eukaryota</taxon>
        <taxon>Viridiplantae</taxon>
        <taxon>Streptophyta</taxon>
        <taxon>Embryophyta</taxon>
        <taxon>Tracheophyta</taxon>
        <taxon>Spermatophyta</taxon>
        <taxon>Magnoliopsida</taxon>
        <taxon>Proteales</taxon>
        <taxon>Nelumbonaceae</taxon>
        <taxon>Nelumbo</taxon>
    </lineage>
</organism>
<name>A0A822XRF5_NELNU</name>
<evidence type="ECO:0000313" key="2">
    <source>
        <dbReference type="Proteomes" id="UP000607653"/>
    </source>
</evidence>
<dbReference type="AlphaFoldDB" id="A0A822XRF5"/>
<protein>
    <submittedName>
        <fullName evidence="1">Uncharacterized protein</fullName>
    </submittedName>
</protein>